<keyword evidence="5 7" id="KW-0547">Nucleotide-binding</keyword>
<dbReference type="eggNOG" id="COG0496">
    <property type="taxonomic scope" value="Bacteria"/>
</dbReference>
<evidence type="ECO:0000313" key="9">
    <source>
        <dbReference type="EMBL" id="ADK82272.1"/>
    </source>
</evidence>
<feature type="binding site" evidence="7">
    <location>
        <position position="9"/>
    </location>
    <ligand>
        <name>a divalent metal cation</name>
        <dbReference type="ChEBI" id="CHEBI:60240"/>
    </ligand>
</feature>
<dbReference type="EMBL" id="CP002116">
    <property type="protein sequence ID" value="ADK82272.1"/>
    <property type="molecule type" value="Genomic_DNA"/>
</dbReference>
<feature type="binding site" evidence="7">
    <location>
        <position position="91"/>
    </location>
    <ligand>
        <name>a divalent metal cation</name>
        <dbReference type="ChEBI" id="CHEBI:60240"/>
    </ligand>
</feature>
<dbReference type="GO" id="GO:0005737">
    <property type="term" value="C:cytoplasm"/>
    <property type="evidence" value="ECO:0007669"/>
    <property type="project" value="UniProtKB-SubCell"/>
</dbReference>
<keyword evidence="6 7" id="KW-0378">Hydrolase</keyword>
<comment type="cofactor">
    <cofactor evidence="7">
        <name>a divalent metal cation</name>
        <dbReference type="ChEBI" id="CHEBI:60240"/>
    </cofactor>
    <text evidence="7">Binds 1 divalent metal cation per subunit.</text>
</comment>
<feature type="domain" description="Survival protein SurE-like phosphatase/nucleotidase" evidence="8">
    <location>
        <begin position="3"/>
        <end position="183"/>
    </location>
</feature>
<proteinExistence type="inferred from homology"/>
<comment type="catalytic activity">
    <reaction evidence="1 7">
        <text>a ribonucleoside 5'-phosphate + H2O = a ribonucleoside + phosphate</text>
        <dbReference type="Rhea" id="RHEA:12484"/>
        <dbReference type="ChEBI" id="CHEBI:15377"/>
        <dbReference type="ChEBI" id="CHEBI:18254"/>
        <dbReference type="ChEBI" id="CHEBI:43474"/>
        <dbReference type="ChEBI" id="CHEBI:58043"/>
        <dbReference type="EC" id="3.1.3.5"/>
    </reaction>
</comment>
<dbReference type="PANTHER" id="PTHR30457">
    <property type="entry name" value="5'-NUCLEOTIDASE SURE"/>
    <property type="match status" value="1"/>
</dbReference>
<dbReference type="AlphaFoldDB" id="E1R5E4"/>
<dbReference type="KEGG" id="ssm:Spirs_3174"/>
<dbReference type="SUPFAM" id="SSF64167">
    <property type="entry name" value="SurE-like"/>
    <property type="match status" value="1"/>
</dbReference>
<evidence type="ECO:0000256" key="4">
    <source>
        <dbReference type="ARBA" id="ARBA00022723"/>
    </source>
</evidence>
<evidence type="ECO:0000256" key="1">
    <source>
        <dbReference type="ARBA" id="ARBA00000815"/>
    </source>
</evidence>
<sequence length="255" mass="28133">MRILLSNDDGIASSGLETLRRALSREHEVWVAAPEIERSGMSHSITLRDPVRFREVGERVYACSGTPADCVLYSLLGALPEKFDIVVSGINRGPNLGTDIIFSGTAAAARQGALSGVPAVAVSVAPMRPPFPFEAAAEFVRVNLDLFLRLWARDHFININVPNPSREQPYKVLFTHPSKRIYDDTIAAMKGPRGENFYFLAGDTVHAEDEPGSDWAAVNSGNISVSPVFLHPMNHQESELYRSARFEVPDHEQFT</sequence>
<dbReference type="PANTHER" id="PTHR30457:SF12">
    <property type="entry name" value="5'_3'-NUCLEOTIDASE SURE"/>
    <property type="match status" value="1"/>
</dbReference>
<feature type="binding site" evidence="7">
    <location>
        <position position="39"/>
    </location>
    <ligand>
        <name>a divalent metal cation</name>
        <dbReference type="ChEBI" id="CHEBI:60240"/>
    </ligand>
</feature>
<name>E1R5E4_SEDSS</name>
<dbReference type="GO" id="GO:0008253">
    <property type="term" value="F:5'-nucleotidase activity"/>
    <property type="evidence" value="ECO:0007669"/>
    <property type="project" value="UniProtKB-UniRule"/>
</dbReference>
<dbReference type="NCBIfam" id="TIGR00087">
    <property type="entry name" value="surE"/>
    <property type="match status" value="1"/>
</dbReference>
<evidence type="ECO:0000256" key="7">
    <source>
        <dbReference type="HAMAP-Rule" id="MF_00060"/>
    </source>
</evidence>
<keyword evidence="4 7" id="KW-0479">Metal-binding</keyword>
<dbReference type="OrthoDB" id="9780815at2"/>
<dbReference type="STRING" id="573413.Spirs_3174"/>
<evidence type="ECO:0000256" key="5">
    <source>
        <dbReference type="ARBA" id="ARBA00022741"/>
    </source>
</evidence>
<dbReference type="InterPro" id="IPR036523">
    <property type="entry name" value="SurE-like_sf"/>
</dbReference>
<organism evidence="9 10">
    <name type="scientific">Sediminispirochaeta smaragdinae (strain DSM 11293 / JCM 15392 / SEBR 4228)</name>
    <name type="common">Spirochaeta smaragdinae</name>
    <dbReference type="NCBI Taxonomy" id="573413"/>
    <lineage>
        <taxon>Bacteria</taxon>
        <taxon>Pseudomonadati</taxon>
        <taxon>Spirochaetota</taxon>
        <taxon>Spirochaetia</taxon>
        <taxon>Spirochaetales</taxon>
        <taxon>Spirochaetaceae</taxon>
        <taxon>Sediminispirochaeta</taxon>
    </lineage>
</organism>
<evidence type="ECO:0000313" key="10">
    <source>
        <dbReference type="Proteomes" id="UP000002318"/>
    </source>
</evidence>
<protein>
    <recommendedName>
        <fullName evidence="7">5'-nucleotidase SurE</fullName>
        <ecNumber evidence="7">3.1.3.5</ecNumber>
    </recommendedName>
    <alternativeName>
        <fullName evidence="7">Nucleoside 5'-monophosphate phosphohydrolase</fullName>
    </alternativeName>
</protein>
<reference evidence="9 10" key="1">
    <citation type="journal article" date="2010" name="Stand. Genomic Sci.">
        <title>Complete genome sequence of Spirochaeta smaragdinae type strain (SEBR 4228).</title>
        <authorList>
            <person name="Mavromatis K."/>
            <person name="Yasawong M."/>
            <person name="Chertkov O."/>
            <person name="Lapidus A."/>
            <person name="Lucas S."/>
            <person name="Nolan M."/>
            <person name="Del Rio T.G."/>
            <person name="Tice H."/>
            <person name="Cheng J.F."/>
            <person name="Pitluck S."/>
            <person name="Liolios K."/>
            <person name="Ivanova N."/>
            <person name="Tapia R."/>
            <person name="Han C."/>
            <person name="Bruce D."/>
            <person name="Goodwin L."/>
            <person name="Pati A."/>
            <person name="Chen A."/>
            <person name="Palaniappan K."/>
            <person name="Land M."/>
            <person name="Hauser L."/>
            <person name="Chang Y.J."/>
            <person name="Jeffries C.D."/>
            <person name="Detter J.C."/>
            <person name="Rohde M."/>
            <person name="Brambilla E."/>
            <person name="Spring S."/>
            <person name="Goker M."/>
            <person name="Sikorski J."/>
            <person name="Woyke T."/>
            <person name="Bristow J."/>
            <person name="Eisen J.A."/>
            <person name="Markowitz V."/>
            <person name="Hugenholtz P."/>
            <person name="Klenk H.P."/>
            <person name="Kyrpides N.C."/>
        </authorList>
    </citation>
    <scope>NUCLEOTIDE SEQUENCE [LARGE SCALE GENOMIC DNA]</scope>
    <source>
        <strain evidence="10">DSM 11293 / JCM 15392 / SEBR 4228</strain>
    </source>
</reference>
<evidence type="ECO:0000256" key="6">
    <source>
        <dbReference type="ARBA" id="ARBA00022801"/>
    </source>
</evidence>
<dbReference type="InterPro" id="IPR030048">
    <property type="entry name" value="SurE"/>
</dbReference>
<keyword evidence="10" id="KW-1185">Reference proteome</keyword>
<dbReference type="GO" id="GO:0008254">
    <property type="term" value="F:3'-nucleotidase activity"/>
    <property type="evidence" value="ECO:0007669"/>
    <property type="project" value="TreeGrafter"/>
</dbReference>
<comment type="subcellular location">
    <subcellularLocation>
        <location evidence="7">Cytoplasm</location>
    </subcellularLocation>
</comment>
<dbReference type="GO" id="GO:0046872">
    <property type="term" value="F:metal ion binding"/>
    <property type="evidence" value="ECO:0007669"/>
    <property type="project" value="UniProtKB-UniRule"/>
</dbReference>
<dbReference type="HAMAP" id="MF_00060">
    <property type="entry name" value="SurE"/>
    <property type="match status" value="1"/>
</dbReference>
<accession>E1R5E4</accession>
<feature type="binding site" evidence="7">
    <location>
        <position position="8"/>
    </location>
    <ligand>
        <name>a divalent metal cation</name>
        <dbReference type="ChEBI" id="CHEBI:60240"/>
    </ligand>
</feature>
<dbReference type="InterPro" id="IPR002828">
    <property type="entry name" value="SurE-like_Pase/nucleotidase"/>
</dbReference>
<dbReference type="GO" id="GO:0000166">
    <property type="term" value="F:nucleotide binding"/>
    <property type="evidence" value="ECO:0007669"/>
    <property type="project" value="UniProtKB-KW"/>
</dbReference>
<evidence type="ECO:0000256" key="2">
    <source>
        <dbReference type="ARBA" id="ARBA00011062"/>
    </source>
</evidence>
<dbReference type="Gene3D" id="3.40.1210.10">
    <property type="entry name" value="Survival protein SurE-like phosphatase/nucleotidase"/>
    <property type="match status" value="1"/>
</dbReference>
<dbReference type="GO" id="GO:0004309">
    <property type="term" value="F:exopolyphosphatase activity"/>
    <property type="evidence" value="ECO:0007669"/>
    <property type="project" value="TreeGrafter"/>
</dbReference>
<keyword evidence="3 7" id="KW-0963">Cytoplasm</keyword>
<dbReference type="Proteomes" id="UP000002318">
    <property type="component" value="Chromosome"/>
</dbReference>
<dbReference type="Pfam" id="PF01975">
    <property type="entry name" value="SurE"/>
    <property type="match status" value="1"/>
</dbReference>
<dbReference type="EC" id="3.1.3.5" evidence="7"/>
<gene>
    <name evidence="7" type="primary">surE</name>
    <name evidence="9" type="ordered locus">Spirs_3174</name>
</gene>
<evidence type="ECO:0000259" key="8">
    <source>
        <dbReference type="Pfam" id="PF01975"/>
    </source>
</evidence>
<evidence type="ECO:0000256" key="3">
    <source>
        <dbReference type="ARBA" id="ARBA00022490"/>
    </source>
</evidence>
<dbReference type="HOGENOM" id="CLU_045192_1_2_12"/>
<dbReference type="RefSeq" id="WP_013255731.1">
    <property type="nucleotide sequence ID" value="NC_014364.1"/>
</dbReference>
<comment type="similarity">
    <text evidence="2 7">Belongs to the SurE nucleotidase family.</text>
</comment>
<comment type="function">
    <text evidence="7">Nucleotidase that shows phosphatase activity on nucleoside 5'-monophosphates.</text>
</comment>